<keyword evidence="8" id="KW-0391">Immunity</keyword>
<keyword evidence="7" id="KW-0677">Repeat</keyword>
<evidence type="ECO:0000256" key="6">
    <source>
        <dbReference type="ARBA" id="ARBA00022729"/>
    </source>
</evidence>
<keyword evidence="3" id="KW-0399">Innate immunity</keyword>
<organism evidence="15 16">
    <name type="scientific">Liparis tanakae</name>
    <name type="common">Tanaka's snailfish</name>
    <dbReference type="NCBI Taxonomy" id="230148"/>
    <lineage>
        <taxon>Eukaryota</taxon>
        <taxon>Metazoa</taxon>
        <taxon>Chordata</taxon>
        <taxon>Craniata</taxon>
        <taxon>Vertebrata</taxon>
        <taxon>Euteleostomi</taxon>
        <taxon>Actinopterygii</taxon>
        <taxon>Neopterygii</taxon>
        <taxon>Teleostei</taxon>
        <taxon>Neoteleostei</taxon>
        <taxon>Acanthomorphata</taxon>
        <taxon>Eupercaria</taxon>
        <taxon>Perciformes</taxon>
        <taxon>Cottioidei</taxon>
        <taxon>Cottales</taxon>
        <taxon>Liparidae</taxon>
        <taxon>Liparis</taxon>
    </lineage>
</organism>
<sequence>MACRLRVLDIRDNPLTCTCDNAWFKTWAIHSTQTQVSYLYSLHCDNDRGAAELWRFDVTACSSELLSFALFVACSVADALLVSVCVARHTHGGALRYLLLVLRARLRGRRRGAGGVAFQYDAFVSYCGKDEAWVMEQLVPHLERPAAGQPRLRLCLHHRDFRPGTAVLDNIEAAIHGSRRTICVVTRHFLRSDWCALEFQLAGLRLLCDGSDALLLLLLEDLPERCLSPYARLRKLVHKKTYLRWPEAPQDRDAFWVRLIDAVKDGEEEEEEGGGRGAHELG</sequence>
<dbReference type="OrthoDB" id="1081807at2759"/>
<keyword evidence="11 15" id="KW-0675">Receptor</keyword>
<dbReference type="EMBL" id="SRLO01019494">
    <property type="protein sequence ID" value="TNN23174.1"/>
    <property type="molecule type" value="Genomic_DNA"/>
</dbReference>
<evidence type="ECO:0000256" key="1">
    <source>
        <dbReference type="ARBA" id="ARBA00004479"/>
    </source>
</evidence>
<dbReference type="GO" id="GO:0006954">
    <property type="term" value="P:inflammatory response"/>
    <property type="evidence" value="ECO:0007669"/>
    <property type="project" value="UniProtKB-KW"/>
</dbReference>
<comment type="subcellular location">
    <subcellularLocation>
        <location evidence="1">Membrane</location>
        <topology evidence="1">Single-pass type I membrane protein</topology>
    </subcellularLocation>
</comment>
<evidence type="ECO:0000259" key="14">
    <source>
        <dbReference type="PROSITE" id="PS50104"/>
    </source>
</evidence>
<keyword evidence="10" id="KW-0472">Membrane</keyword>
<comment type="similarity">
    <text evidence="2">Belongs to the Toll-like receptor family.</text>
</comment>
<keyword evidence="6" id="KW-0732">Signal</keyword>
<dbReference type="PROSITE" id="PS50104">
    <property type="entry name" value="TIR"/>
    <property type="match status" value="1"/>
</dbReference>
<gene>
    <name evidence="15" type="primary">Tlr13_0</name>
    <name evidence="15" type="ORF">EYF80_066708</name>
</gene>
<evidence type="ECO:0000256" key="2">
    <source>
        <dbReference type="ARBA" id="ARBA00009634"/>
    </source>
</evidence>
<evidence type="ECO:0000313" key="15">
    <source>
        <dbReference type="EMBL" id="TNN23174.1"/>
    </source>
</evidence>
<keyword evidence="4" id="KW-0433">Leucine-rich repeat</keyword>
<dbReference type="AlphaFoldDB" id="A0A4Z2E3E3"/>
<protein>
    <submittedName>
        <fullName evidence="15">Toll-like receptor 13</fullName>
    </submittedName>
</protein>
<dbReference type="GO" id="GO:0045087">
    <property type="term" value="P:innate immune response"/>
    <property type="evidence" value="ECO:0007669"/>
    <property type="project" value="UniProtKB-KW"/>
</dbReference>
<keyword evidence="12" id="KW-0325">Glycoprotein</keyword>
<evidence type="ECO:0000256" key="7">
    <source>
        <dbReference type="ARBA" id="ARBA00022737"/>
    </source>
</evidence>
<dbReference type="PANTHER" id="PTHR24365:SF522">
    <property type="entry name" value="LOW QUALITY PROTEIN: TOLL-LIKE RECEPTOR 13-RELATED"/>
    <property type="match status" value="1"/>
</dbReference>
<accession>A0A4Z2E3E3</accession>
<dbReference type="Gene3D" id="3.40.50.10140">
    <property type="entry name" value="Toll/interleukin-1 receptor homology (TIR) domain"/>
    <property type="match status" value="1"/>
</dbReference>
<dbReference type="GO" id="GO:0005886">
    <property type="term" value="C:plasma membrane"/>
    <property type="evidence" value="ECO:0007669"/>
    <property type="project" value="TreeGrafter"/>
</dbReference>
<name>A0A4Z2E3E3_9TELE</name>
<dbReference type="GO" id="GO:0002224">
    <property type="term" value="P:toll-like receptor signaling pathway"/>
    <property type="evidence" value="ECO:0007669"/>
    <property type="project" value="TreeGrafter"/>
</dbReference>
<dbReference type="SMART" id="SM00255">
    <property type="entry name" value="TIR"/>
    <property type="match status" value="1"/>
</dbReference>
<reference evidence="15 16" key="1">
    <citation type="submission" date="2019-03" db="EMBL/GenBank/DDBJ databases">
        <title>First draft genome of Liparis tanakae, snailfish: a comprehensive survey of snailfish specific genes.</title>
        <authorList>
            <person name="Kim W."/>
            <person name="Song I."/>
            <person name="Jeong J.-H."/>
            <person name="Kim D."/>
            <person name="Kim S."/>
            <person name="Ryu S."/>
            <person name="Song J.Y."/>
            <person name="Lee S.K."/>
        </authorList>
    </citation>
    <scope>NUCLEOTIDE SEQUENCE [LARGE SCALE GENOMIC DNA]</scope>
    <source>
        <tissue evidence="15">Muscle</tissue>
    </source>
</reference>
<dbReference type="SUPFAM" id="SSF52058">
    <property type="entry name" value="L domain-like"/>
    <property type="match status" value="1"/>
</dbReference>
<dbReference type="InterPro" id="IPR035897">
    <property type="entry name" value="Toll_tir_struct_dom_sf"/>
</dbReference>
<evidence type="ECO:0000256" key="12">
    <source>
        <dbReference type="ARBA" id="ARBA00023180"/>
    </source>
</evidence>
<evidence type="ECO:0000256" key="8">
    <source>
        <dbReference type="ARBA" id="ARBA00022859"/>
    </source>
</evidence>
<evidence type="ECO:0000256" key="5">
    <source>
        <dbReference type="ARBA" id="ARBA00022692"/>
    </source>
</evidence>
<keyword evidence="16" id="KW-1185">Reference proteome</keyword>
<dbReference type="FunFam" id="3.40.50.10140:FF:000001">
    <property type="entry name" value="Toll-like receptor 2"/>
    <property type="match status" value="1"/>
</dbReference>
<feature type="domain" description="TIR" evidence="14">
    <location>
        <begin position="118"/>
        <end position="263"/>
    </location>
</feature>
<dbReference type="InterPro" id="IPR000157">
    <property type="entry name" value="TIR_dom"/>
</dbReference>
<evidence type="ECO:0000256" key="4">
    <source>
        <dbReference type="ARBA" id="ARBA00022614"/>
    </source>
</evidence>
<keyword evidence="5" id="KW-0812">Transmembrane</keyword>
<dbReference type="InterPro" id="IPR032675">
    <property type="entry name" value="LRR_dom_sf"/>
</dbReference>
<keyword evidence="13" id="KW-0395">Inflammatory response</keyword>
<comment type="caution">
    <text evidence="15">The sequence shown here is derived from an EMBL/GenBank/DDBJ whole genome shotgun (WGS) entry which is preliminary data.</text>
</comment>
<dbReference type="Gene3D" id="3.80.10.10">
    <property type="entry name" value="Ribonuclease Inhibitor"/>
    <property type="match status" value="1"/>
</dbReference>
<dbReference type="Pfam" id="PF01582">
    <property type="entry name" value="TIR"/>
    <property type="match status" value="1"/>
</dbReference>
<dbReference type="PANTHER" id="PTHR24365">
    <property type="entry name" value="TOLL-LIKE RECEPTOR"/>
    <property type="match status" value="1"/>
</dbReference>
<keyword evidence="9" id="KW-1133">Transmembrane helix</keyword>
<evidence type="ECO:0000313" key="16">
    <source>
        <dbReference type="Proteomes" id="UP000314294"/>
    </source>
</evidence>
<evidence type="ECO:0000256" key="13">
    <source>
        <dbReference type="ARBA" id="ARBA00023198"/>
    </source>
</evidence>
<evidence type="ECO:0000256" key="3">
    <source>
        <dbReference type="ARBA" id="ARBA00022588"/>
    </source>
</evidence>
<dbReference type="Proteomes" id="UP000314294">
    <property type="component" value="Unassembled WGS sequence"/>
</dbReference>
<evidence type="ECO:0000256" key="11">
    <source>
        <dbReference type="ARBA" id="ARBA00023170"/>
    </source>
</evidence>
<evidence type="ECO:0000256" key="10">
    <source>
        <dbReference type="ARBA" id="ARBA00023136"/>
    </source>
</evidence>
<dbReference type="SUPFAM" id="SSF52200">
    <property type="entry name" value="Toll/Interleukin receptor TIR domain"/>
    <property type="match status" value="1"/>
</dbReference>
<evidence type="ECO:0000256" key="9">
    <source>
        <dbReference type="ARBA" id="ARBA00022989"/>
    </source>
</evidence>
<dbReference type="GO" id="GO:0038023">
    <property type="term" value="F:signaling receptor activity"/>
    <property type="evidence" value="ECO:0007669"/>
    <property type="project" value="TreeGrafter"/>
</dbReference>
<proteinExistence type="inferred from homology"/>